<evidence type="ECO:0000256" key="1">
    <source>
        <dbReference type="ARBA" id="ARBA00038494"/>
    </source>
</evidence>
<dbReference type="CDD" id="cd02511">
    <property type="entry name" value="Beta4Glucosyltransferase"/>
    <property type="match status" value="1"/>
</dbReference>
<dbReference type="InterPro" id="IPR001173">
    <property type="entry name" value="Glyco_trans_2-like"/>
</dbReference>
<dbReference type="AlphaFoldDB" id="A0AA49Q040"/>
<accession>A0AA49Q040</accession>
<reference evidence="3" key="2">
    <citation type="journal article" date="2024" name="Antonie Van Leeuwenhoek">
        <title>Roseihalotalea indica gen. nov., sp. nov., a halophilic Bacteroidetes from mesopelagic Southwest Indian Ocean with higher carbohydrate metabolic potential.</title>
        <authorList>
            <person name="Chen B."/>
            <person name="Zhang M."/>
            <person name="Lin D."/>
            <person name="Ye J."/>
            <person name="Tang K."/>
        </authorList>
    </citation>
    <scope>NUCLEOTIDE SEQUENCE</scope>
    <source>
        <strain evidence="3">TK19036</strain>
    </source>
</reference>
<gene>
    <name evidence="3" type="ORF">K4G66_19105</name>
</gene>
<protein>
    <submittedName>
        <fullName evidence="3">Glycosyltransferase family 2 protein</fullName>
    </submittedName>
</protein>
<evidence type="ECO:0000313" key="3">
    <source>
        <dbReference type="EMBL" id="WKN40355.1"/>
    </source>
</evidence>
<dbReference type="PANTHER" id="PTHR43630:SF2">
    <property type="entry name" value="GLYCOSYLTRANSFERASE"/>
    <property type="match status" value="1"/>
</dbReference>
<name>A0AA49Q040_9BACT</name>
<reference evidence="3" key="1">
    <citation type="journal article" date="2023" name="Comput. Struct. Biotechnol. J.">
        <title>Discovery of a novel marine Bacteroidetes with a rich repertoire of carbohydrate-active enzymes.</title>
        <authorList>
            <person name="Chen B."/>
            <person name="Liu G."/>
            <person name="Chen Q."/>
            <person name="Wang H."/>
            <person name="Liu L."/>
            <person name="Tang K."/>
        </authorList>
    </citation>
    <scope>NUCLEOTIDE SEQUENCE</scope>
    <source>
        <strain evidence="3">TK19036</strain>
    </source>
</reference>
<feature type="domain" description="Glycosyltransferase 2-like" evidence="2">
    <location>
        <begin position="9"/>
        <end position="125"/>
    </location>
</feature>
<dbReference type="InterPro" id="IPR029044">
    <property type="entry name" value="Nucleotide-diphossugar_trans"/>
</dbReference>
<organism evidence="3">
    <name type="scientific">Roseihalotalea indica</name>
    <dbReference type="NCBI Taxonomy" id="2867963"/>
    <lineage>
        <taxon>Bacteria</taxon>
        <taxon>Pseudomonadati</taxon>
        <taxon>Bacteroidota</taxon>
        <taxon>Cytophagia</taxon>
        <taxon>Cytophagales</taxon>
        <taxon>Catalimonadaceae</taxon>
        <taxon>Roseihalotalea</taxon>
    </lineage>
</organism>
<dbReference type="EMBL" id="CP120682">
    <property type="protein sequence ID" value="WKN40355.1"/>
    <property type="molecule type" value="Genomic_DNA"/>
</dbReference>
<comment type="similarity">
    <text evidence="1">Belongs to the glycosyltransferase 2 family. WaaE/KdtX subfamily.</text>
</comment>
<dbReference type="Gene3D" id="3.90.550.10">
    <property type="entry name" value="Spore Coat Polysaccharide Biosynthesis Protein SpsA, Chain A"/>
    <property type="match status" value="1"/>
</dbReference>
<sequence>MNQSNERYSIILLTFNEEQNLPDCLRSMAQLNAPIFAVDSFSTDRTLDILEANKIPYLQHTFENYACQRNWAQANSPYDTNWVFHLDAGERMTPELVQWLNEDFDPDSPVDGYMFSRRTMFFGKWIKHGGHYPNYHLRLYRTSKGHCENKVYDQHFIVEGNKEVVPAGIDIIDTVTDTIRNFTVSHARWAQLEAAEILSATKEKGEVQVRFFGSPIERRRWLKNNVFQKTPLFLRSFFYFFYRYFLRFGFLDGKLGLVFHLLQGFWFRFLIDAIVLELSLESINNVHLVEEEDRRESDDYVFANSSVIQESNSLLR</sequence>
<evidence type="ECO:0000259" key="2">
    <source>
        <dbReference type="Pfam" id="PF00535"/>
    </source>
</evidence>
<dbReference type="SUPFAM" id="SSF53448">
    <property type="entry name" value="Nucleotide-diphospho-sugar transferases"/>
    <property type="match status" value="1"/>
</dbReference>
<dbReference type="PANTHER" id="PTHR43630">
    <property type="entry name" value="POLY-BETA-1,6-N-ACETYL-D-GLUCOSAMINE SYNTHASE"/>
    <property type="match status" value="1"/>
</dbReference>
<proteinExistence type="inferred from homology"/>
<dbReference type="Pfam" id="PF00535">
    <property type="entry name" value="Glycos_transf_2"/>
    <property type="match status" value="1"/>
</dbReference>